<keyword evidence="2" id="KW-1185">Reference proteome</keyword>
<name>A0A1H9XRJ7_9PSEU</name>
<reference evidence="2" key="1">
    <citation type="submission" date="2016-10" db="EMBL/GenBank/DDBJ databases">
        <authorList>
            <person name="Varghese N."/>
            <person name="Submissions S."/>
        </authorList>
    </citation>
    <scope>NUCLEOTIDE SEQUENCE [LARGE SCALE GENOMIC DNA]</scope>
    <source>
        <strain evidence="2">DSM 44260</strain>
    </source>
</reference>
<gene>
    <name evidence="1" type="ORF">SAMN04487818_1228</name>
</gene>
<sequence>MTFQPAALEAWNEALHAKPGSVFATPDQFRDVVHQNRVRGLVKLVLVEALADAADADGVLADFDQEEFFTAHLAPELADTDAGEQFIAASTTGSPRWR</sequence>
<evidence type="ECO:0000313" key="1">
    <source>
        <dbReference type="EMBL" id="SES48762.1"/>
    </source>
</evidence>
<dbReference type="Proteomes" id="UP000199051">
    <property type="component" value="Unassembled WGS sequence"/>
</dbReference>
<evidence type="ECO:0000313" key="2">
    <source>
        <dbReference type="Proteomes" id="UP000199051"/>
    </source>
</evidence>
<dbReference type="RefSeq" id="WP_143073753.1">
    <property type="nucleotide sequence ID" value="NZ_FOGI01000022.1"/>
</dbReference>
<dbReference type="AlphaFoldDB" id="A0A1H9XRJ7"/>
<protein>
    <submittedName>
        <fullName evidence="1">Uncharacterized protein</fullName>
    </submittedName>
</protein>
<proteinExistence type="predicted"/>
<accession>A0A1H9XRJ7</accession>
<dbReference type="EMBL" id="FOGI01000022">
    <property type="protein sequence ID" value="SES48762.1"/>
    <property type="molecule type" value="Genomic_DNA"/>
</dbReference>
<organism evidence="1 2">
    <name type="scientific">Actinokineospora terrae</name>
    <dbReference type="NCBI Taxonomy" id="155974"/>
    <lineage>
        <taxon>Bacteria</taxon>
        <taxon>Bacillati</taxon>
        <taxon>Actinomycetota</taxon>
        <taxon>Actinomycetes</taxon>
        <taxon>Pseudonocardiales</taxon>
        <taxon>Pseudonocardiaceae</taxon>
        <taxon>Actinokineospora</taxon>
    </lineage>
</organism>